<dbReference type="EMBL" id="BNED01000005">
    <property type="protein sequence ID" value="GHI75615.1"/>
    <property type="molecule type" value="Genomic_DNA"/>
</dbReference>
<comment type="caution">
    <text evidence="2">The sequence shown here is derived from an EMBL/GenBank/DDBJ whole genome shotgun (WGS) entry which is preliminary data.</text>
</comment>
<dbReference type="Gene3D" id="1.10.1200.10">
    <property type="entry name" value="ACP-like"/>
    <property type="match status" value="1"/>
</dbReference>
<dbReference type="SUPFAM" id="SSF47336">
    <property type="entry name" value="ACP-like"/>
    <property type="match status" value="1"/>
</dbReference>
<dbReference type="InterPro" id="IPR036736">
    <property type="entry name" value="ACP-like_sf"/>
</dbReference>
<protein>
    <recommendedName>
        <fullName evidence="1">Carrier domain-containing protein</fullName>
    </recommendedName>
</protein>
<evidence type="ECO:0000259" key="1">
    <source>
        <dbReference type="PROSITE" id="PS50075"/>
    </source>
</evidence>
<keyword evidence="3" id="KW-1185">Reference proteome</keyword>
<sequence>MSDTQQLADSVRRLLATTLRVEPGDLTPDTSLGDLGMDSLAEVEISMVLQDEFRSDVEPADFRDETVGGLVQLAIQGRSGR</sequence>
<evidence type="ECO:0000313" key="3">
    <source>
        <dbReference type="Proteomes" id="UP000608522"/>
    </source>
</evidence>
<dbReference type="Pfam" id="PF00550">
    <property type="entry name" value="PP-binding"/>
    <property type="match status" value="1"/>
</dbReference>
<proteinExistence type="predicted"/>
<dbReference type="RefSeq" id="WP_202198035.1">
    <property type="nucleotide sequence ID" value="NZ_BAAATO010000004.1"/>
</dbReference>
<gene>
    <name evidence="2" type="ORF">Sspor_11760</name>
</gene>
<dbReference type="Proteomes" id="UP000608522">
    <property type="component" value="Unassembled WGS sequence"/>
</dbReference>
<name>A0ABQ3T6H9_9ACTN</name>
<dbReference type="PROSITE" id="PS50075">
    <property type="entry name" value="CARRIER"/>
    <property type="match status" value="1"/>
</dbReference>
<feature type="domain" description="Carrier" evidence="1">
    <location>
        <begin position="5"/>
        <end position="81"/>
    </location>
</feature>
<organism evidence="2 3">
    <name type="scientific">Streptomyces spororaveus</name>
    <dbReference type="NCBI Taxonomy" id="284039"/>
    <lineage>
        <taxon>Bacteria</taxon>
        <taxon>Bacillati</taxon>
        <taxon>Actinomycetota</taxon>
        <taxon>Actinomycetes</taxon>
        <taxon>Kitasatosporales</taxon>
        <taxon>Streptomycetaceae</taxon>
        <taxon>Streptomyces</taxon>
    </lineage>
</organism>
<dbReference type="InterPro" id="IPR009081">
    <property type="entry name" value="PP-bd_ACP"/>
</dbReference>
<evidence type="ECO:0000313" key="2">
    <source>
        <dbReference type="EMBL" id="GHI75615.1"/>
    </source>
</evidence>
<reference evidence="3" key="1">
    <citation type="submission" date="2023-07" db="EMBL/GenBank/DDBJ databases">
        <title>Whole genome shotgun sequence of Streptomyces spororaveus NBRC 15456.</title>
        <authorList>
            <person name="Komaki H."/>
            <person name="Tamura T."/>
        </authorList>
    </citation>
    <scope>NUCLEOTIDE SEQUENCE [LARGE SCALE GENOMIC DNA]</scope>
    <source>
        <strain evidence="3">NBRC 15456</strain>
    </source>
</reference>
<accession>A0ABQ3T6H9</accession>